<reference evidence="2" key="1">
    <citation type="submission" date="2018-02" db="EMBL/GenBank/DDBJ databases">
        <title>Rhizophora mucronata_Transcriptome.</title>
        <authorList>
            <person name="Meera S.P."/>
            <person name="Sreeshan A."/>
            <person name="Augustine A."/>
        </authorList>
    </citation>
    <scope>NUCLEOTIDE SEQUENCE</scope>
    <source>
        <tissue evidence="2">Leaf</tissue>
    </source>
</reference>
<accession>A0A2P2Q636</accession>
<keyword evidence="1" id="KW-0472">Membrane</keyword>
<dbReference type="AlphaFoldDB" id="A0A2P2Q636"/>
<feature type="transmembrane region" description="Helical" evidence="1">
    <location>
        <begin position="7"/>
        <end position="30"/>
    </location>
</feature>
<keyword evidence="1" id="KW-0812">Transmembrane</keyword>
<protein>
    <submittedName>
        <fullName evidence="2">Uncharacterized protein</fullName>
    </submittedName>
</protein>
<name>A0A2P2Q636_RHIMU</name>
<evidence type="ECO:0000313" key="2">
    <source>
        <dbReference type="EMBL" id="MBX62448.1"/>
    </source>
</evidence>
<keyword evidence="1" id="KW-1133">Transmembrane helix</keyword>
<dbReference type="EMBL" id="GGEC01081964">
    <property type="protein sequence ID" value="MBX62448.1"/>
    <property type="molecule type" value="Transcribed_RNA"/>
</dbReference>
<sequence length="31" mass="3553">MKLHFQYNFQLQVCAKPFCLGALFILVPLIG</sequence>
<evidence type="ECO:0000256" key="1">
    <source>
        <dbReference type="SAM" id="Phobius"/>
    </source>
</evidence>
<organism evidence="2">
    <name type="scientific">Rhizophora mucronata</name>
    <name type="common">Asiatic mangrove</name>
    <dbReference type="NCBI Taxonomy" id="61149"/>
    <lineage>
        <taxon>Eukaryota</taxon>
        <taxon>Viridiplantae</taxon>
        <taxon>Streptophyta</taxon>
        <taxon>Embryophyta</taxon>
        <taxon>Tracheophyta</taxon>
        <taxon>Spermatophyta</taxon>
        <taxon>Magnoliopsida</taxon>
        <taxon>eudicotyledons</taxon>
        <taxon>Gunneridae</taxon>
        <taxon>Pentapetalae</taxon>
        <taxon>rosids</taxon>
        <taxon>fabids</taxon>
        <taxon>Malpighiales</taxon>
        <taxon>Rhizophoraceae</taxon>
        <taxon>Rhizophora</taxon>
    </lineage>
</organism>
<proteinExistence type="predicted"/>